<gene>
    <name evidence="2" type="ORF">GUJ93_ZPchr0006g41372</name>
</gene>
<name>A0A8J5VJF3_ZIZPA</name>
<dbReference type="EMBL" id="JAAALK010000283">
    <property type="protein sequence ID" value="KAG8070020.1"/>
    <property type="molecule type" value="Genomic_DNA"/>
</dbReference>
<organism evidence="2 3">
    <name type="scientific">Zizania palustris</name>
    <name type="common">Northern wild rice</name>
    <dbReference type="NCBI Taxonomy" id="103762"/>
    <lineage>
        <taxon>Eukaryota</taxon>
        <taxon>Viridiplantae</taxon>
        <taxon>Streptophyta</taxon>
        <taxon>Embryophyta</taxon>
        <taxon>Tracheophyta</taxon>
        <taxon>Spermatophyta</taxon>
        <taxon>Magnoliopsida</taxon>
        <taxon>Liliopsida</taxon>
        <taxon>Poales</taxon>
        <taxon>Poaceae</taxon>
        <taxon>BOP clade</taxon>
        <taxon>Oryzoideae</taxon>
        <taxon>Oryzeae</taxon>
        <taxon>Zizaniinae</taxon>
        <taxon>Zizania</taxon>
    </lineage>
</organism>
<dbReference type="Proteomes" id="UP000729402">
    <property type="component" value="Unassembled WGS sequence"/>
</dbReference>
<comment type="caution">
    <text evidence="2">The sequence shown here is derived from an EMBL/GenBank/DDBJ whole genome shotgun (WGS) entry which is preliminary data.</text>
</comment>
<accession>A0A8J5VJF3</accession>
<feature type="compositionally biased region" description="Basic and acidic residues" evidence="1">
    <location>
        <begin position="39"/>
        <end position="48"/>
    </location>
</feature>
<sequence>MGLRRAEAMGSRSASLAAGRGGDDLGGGRRTARTTTATARRDTKRDGEEGSGLVARTRRWAVPWLAGRGEEEGG</sequence>
<proteinExistence type="predicted"/>
<reference evidence="2" key="2">
    <citation type="submission" date="2021-02" db="EMBL/GenBank/DDBJ databases">
        <authorList>
            <person name="Kimball J.A."/>
            <person name="Haas M.W."/>
            <person name="Macchietto M."/>
            <person name="Kono T."/>
            <person name="Duquette J."/>
            <person name="Shao M."/>
        </authorList>
    </citation>
    <scope>NUCLEOTIDE SEQUENCE</scope>
    <source>
        <tissue evidence="2">Fresh leaf tissue</tissue>
    </source>
</reference>
<evidence type="ECO:0000256" key="1">
    <source>
        <dbReference type="SAM" id="MobiDB-lite"/>
    </source>
</evidence>
<evidence type="ECO:0000313" key="3">
    <source>
        <dbReference type="Proteomes" id="UP000729402"/>
    </source>
</evidence>
<keyword evidence="3" id="KW-1185">Reference proteome</keyword>
<protein>
    <submittedName>
        <fullName evidence="2">Uncharacterized protein</fullName>
    </submittedName>
</protein>
<reference evidence="2" key="1">
    <citation type="journal article" date="2021" name="bioRxiv">
        <title>Whole Genome Assembly and Annotation of Northern Wild Rice, Zizania palustris L., Supports a Whole Genome Duplication in the Zizania Genus.</title>
        <authorList>
            <person name="Haas M."/>
            <person name="Kono T."/>
            <person name="Macchietto M."/>
            <person name="Millas R."/>
            <person name="McGilp L."/>
            <person name="Shao M."/>
            <person name="Duquette J."/>
            <person name="Hirsch C.N."/>
            <person name="Kimball J."/>
        </authorList>
    </citation>
    <scope>NUCLEOTIDE SEQUENCE</scope>
    <source>
        <tissue evidence="2">Fresh leaf tissue</tissue>
    </source>
</reference>
<feature type="region of interest" description="Disordered" evidence="1">
    <location>
        <begin position="1"/>
        <end position="54"/>
    </location>
</feature>
<evidence type="ECO:0000313" key="2">
    <source>
        <dbReference type="EMBL" id="KAG8070020.1"/>
    </source>
</evidence>
<dbReference type="AlphaFoldDB" id="A0A8J5VJF3"/>